<dbReference type="RefSeq" id="WP_113304945.1">
    <property type="nucleotide sequence ID" value="NZ_QNGD03000009.1"/>
</dbReference>
<name>A0A9X8IXT4_BACCE</name>
<accession>A0A9X8IXT4</accession>
<evidence type="ECO:0000313" key="1">
    <source>
        <dbReference type="EMBL" id="RWQ72527.1"/>
    </source>
</evidence>
<dbReference type="AlphaFoldDB" id="A0A9X8IXT4"/>
<comment type="caution">
    <text evidence="1">The sequence shown here is derived from an EMBL/GenBank/DDBJ whole genome shotgun (WGS) entry which is preliminary data.</text>
</comment>
<dbReference type="EMBL" id="QNGD03000009">
    <property type="protein sequence ID" value="RWQ72527.1"/>
    <property type="molecule type" value="Genomic_DNA"/>
</dbReference>
<proteinExistence type="predicted"/>
<sequence length="115" mass="13470">MGYYTTHTLNAKNEDISKILRDLREKIEAGALDFHTDIFYALQMDGNYYDAVKWYNHETEMSAISRLYPEVVFELTGEGEESGDLWRDYYKNGKVQSCIAKITYDEYDESKLRGL</sequence>
<protein>
    <submittedName>
        <fullName evidence="1">Uncharacterized protein</fullName>
    </submittedName>
</protein>
<dbReference type="Proteomes" id="UP000253597">
    <property type="component" value="Unassembled WGS sequence"/>
</dbReference>
<gene>
    <name evidence="1" type="ORF">DR116_0018305</name>
</gene>
<organism evidence="1 2">
    <name type="scientific">Bacillus cereus</name>
    <dbReference type="NCBI Taxonomy" id="1396"/>
    <lineage>
        <taxon>Bacteria</taxon>
        <taxon>Bacillati</taxon>
        <taxon>Bacillota</taxon>
        <taxon>Bacilli</taxon>
        <taxon>Bacillales</taxon>
        <taxon>Bacillaceae</taxon>
        <taxon>Bacillus</taxon>
        <taxon>Bacillus cereus group</taxon>
    </lineage>
</organism>
<evidence type="ECO:0000313" key="2">
    <source>
        <dbReference type="Proteomes" id="UP000253597"/>
    </source>
</evidence>
<reference evidence="1 2" key="1">
    <citation type="submission" date="2019-01" db="EMBL/GenBank/DDBJ databases">
        <title>Draft genome sequence of heavy metal resistant Bacillus cereus NWUAB01.</title>
        <authorList>
            <person name="Babalola O."/>
            <person name="Aremu B.R."/>
            <person name="Ayangbenro A.S."/>
        </authorList>
    </citation>
    <scope>NUCLEOTIDE SEQUENCE [LARGE SCALE GENOMIC DNA]</scope>
    <source>
        <strain evidence="1 2">NWUAB01</strain>
    </source>
</reference>